<dbReference type="GO" id="GO:0016787">
    <property type="term" value="F:hydrolase activity"/>
    <property type="evidence" value="ECO:0007669"/>
    <property type="project" value="UniProtKB-KW"/>
</dbReference>
<keyword evidence="5" id="KW-0378">Hydrolase</keyword>
<evidence type="ECO:0000256" key="7">
    <source>
        <dbReference type="ARBA" id="ARBA00038093"/>
    </source>
</evidence>
<keyword evidence="3" id="KW-0540">Nuclease</keyword>
<dbReference type="OrthoDB" id="9804823at2"/>
<dbReference type="PANTHER" id="PTHR33653:SF1">
    <property type="entry name" value="RIBONUCLEASE VAPC2"/>
    <property type="match status" value="1"/>
</dbReference>
<dbReference type="RefSeq" id="WP_097078924.1">
    <property type="nucleotide sequence ID" value="NZ_BAABHT010000009.1"/>
</dbReference>
<evidence type="ECO:0000256" key="2">
    <source>
        <dbReference type="ARBA" id="ARBA00022649"/>
    </source>
</evidence>
<dbReference type="PANTHER" id="PTHR33653">
    <property type="entry name" value="RIBONUCLEASE VAPC2"/>
    <property type="match status" value="1"/>
</dbReference>
<keyword evidence="6" id="KW-0460">Magnesium</keyword>
<dbReference type="GO" id="GO:0004519">
    <property type="term" value="F:endonuclease activity"/>
    <property type="evidence" value="ECO:0007669"/>
    <property type="project" value="UniProtKB-KW"/>
</dbReference>
<name>A0A240E8V4_9GAMM</name>
<accession>A0A240E8V4</accession>
<evidence type="ECO:0000313" key="10">
    <source>
        <dbReference type="Proteomes" id="UP000219042"/>
    </source>
</evidence>
<dbReference type="SUPFAM" id="SSF88723">
    <property type="entry name" value="PIN domain-like"/>
    <property type="match status" value="1"/>
</dbReference>
<organism evidence="9 10">
    <name type="scientific">Acinetobacter puyangensis</name>
    <dbReference type="NCBI Taxonomy" id="1096779"/>
    <lineage>
        <taxon>Bacteria</taxon>
        <taxon>Pseudomonadati</taxon>
        <taxon>Pseudomonadota</taxon>
        <taxon>Gammaproteobacteria</taxon>
        <taxon>Moraxellales</taxon>
        <taxon>Moraxellaceae</taxon>
        <taxon>Acinetobacter</taxon>
    </lineage>
</organism>
<dbReference type="AlphaFoldDB" id="A0A240E8V4"/>
<dbReference type="Pfam" id="PF01850">
    <property type="entry name" value="PIN"/>
    <property type="match status" value="1"/>
</dbReference>
<dbReference type="EMBL" id="OANT01000004">
    <property type="protein sequence ID" value="SNX44673.1"/>
    <property type="molecule type" value="Genomic_DNA"/>
</dbReference>
<dbReference type="CDD" id="cd18747">
    <property type="entry name" value="PIN_VapC4-5_FitB-like"/>
    <property type="match status" value="1"/>
</dbReference>
<dbReference type="Gene3D" id="3.40.50.1010">
    <property type="entry name" value="5'-nuclease"/>
    <property type="match status" value="1"/>
</dbReference>
<evidence type="ECO:0000256" key="4">
    <source>
        <dbReference type="ARBA" id="ARBA00022723"/>
    </source>
</evidence>
<sequence>MVNQISYLIDTNTISELVKTQPNINVLQQFQNAQDEISIPSIVWHELRFGWLNMLEGQRKRAIGAFLHNVVSLIPILDYDAHAAKLHAEIRIQTQTIGKNIPFVDGQIAAIAMANGLILITRNIKDFQNIEGLRLRNWFEL</sequence>
<reference evidence="10" key="1">
    <citation type="submission" date="2016-09" db="EMBL/GenBank/DDBJ databases">
        <authorList>
            <person name="Varghese N."/>
            <person name="Submissions S."/>
        </authorList>
    </citation>
    <scope>NUCLEOTIDE SEQUENCE [LARGE SCALE GENOMIC DNA]</scope>
    <source>
        <strain evidence="10">ANC 4466</strain>
    </source>
</reference>
<evidence type="ECO:0000259" key="8">
    <source>
        <dbReference type="Pfam" id="PF01850"/>
    </source>
</evidence>
<comment type="cofactor">
    <cofactor evidence="1">
        <name>Mg(2+)</name>
        <dbReference type="ChEBI" id="CHEBI:18420"/>
    </cofactor>
</comment>
<dbReference type="Proteomes" id="UP000219042">
    <property type="component" value="Unassembled WGS sequence"/>
</dbReference>
<evidence type="ECO:0000256" key="3">
    <source>
        <dbReference type="ARBA" id="ARBA00022722"/>
    </source>
</evidence>
<keyword evidence="4" id="KW-0479">Metal-binding</keyword>
<evidence type="ECO:0000256" key="6">
    <source>
        <dbReference type="ARBA" id="ARBA00022842"/>
    </source>
</evidence>
<keyword evidence="2" id="KW-1277">Toxin-antitoxin system</keyword>
<dbReference type="InterPro" id="IPR050556">
    <property type="entry name" value="Type_II_TA_system_RNase"/>
</dbReference>
<keyword evidence="10" id="KW-1185">Reference proteome</keyword>
<evidence type="ECO:0000256" key="5">
    <source>
        <dbReference type="ARBA" id="ARBA00022801"/>
    </source>
</evidence>
<dbReference type="InterPro" id="IPR029060">
    <property type="entry name" value="PIN-like_dom_sf"/>
</dbReference>
<keyword evidence="9" id="KW-0255">Endonuclease</keyword>
<protein>
    <submittedName>
        <fullName evidence="9">tRNA(fMet)-specific endonuclease VapC</fullName>
    </submittedName>
</protein>
<evidence type="ECO:0000313" key="9">
    <source>
        <dbReference type="EMBL" id="SNX44673.1"/>
    </source>
</evidence>
<evidence type="ECO:0000256" key="1">
    <source>
        <dbReference type="ARBA" id="ARBA00001946"/>
    </source>
</evidence>
<feature type="domain" description="PIN" evidence="8">
    <location>
        <begin position="7"/>
        <end position="130"/>
    </location>
</feature>
<comment type="similarity">
    <text evidence="7">Belongs to the PINc/VapC protein family.</text>
</comment>
<gene>
    <name evidence="9" type="ORF">SAMN05421731_10424</name>
</gene>
<dbReference type="GO" id="GO:0046872">
    <property type="term" value="F:metal ion binding"/>
    <property type="evidence" value="ECO:0007669"/>
    <property type="project" value="UniProtKB-KW"/>
</dbReference>
<dbReference type="InterPro" id="IPR002716">
    <property type="entry name" value="PIN_dom"/>
</dbReference>
<proteinExistence type="inferred from homology"/>